<comment type="caution">
    <text evidence="2">The sequence shown here is derived from an EMBL/GenBank/DDBJ whole genome shotgun (WGS) entry which is preliminary data.</text>
</comment>
<gene>
    <name evidence="2" type="ORF">S03H2_26030</name>
</gene>
<dbReference type="InterPro" id="IPR005025">
    <property type="entry name" value="FMN_Rdtase-like_dom"/>
</dbReference>
<organism evidence="2">
    <name type="scientific">marine sediment metagenome</name>
    <dbReference type="NCBI Taxonomy" id="412755"/>
    <lineage>
        <taxon>unclassified sequences</taxon>
        <taxon>metagenomes</taxon>
        <taxon>ecological metagenomes</taxon>
    </lineage>
</organism>
<dbReference type="SUPFAM" id="SSF52218">
    <property type="entry name" value="Flavoproteins"/>
    <property type="match status" value="1"/>
</dbReference>
<feature type="domain" description="NADPH-dependent FMN reductase-like" evidence="1">
    <location>
        <begin position="1"/>
        <end position="37"/>
    </location>
</feature>
<accession>X1GZ96</accession>
<name>X1GZ96_9ZZZZ</name>
<reference evidence="2" key="1">
    <citation type="journal article" date="2014" name="Front. Microbiol.">
        <title>High frequency of phylogenetically diverse reductive dehalogenase-homologous genes in deep subseafloor sedimentary metagenomes.</title>
        <authorList>
            <person name="Kawai M."/>
            <person name="Futagami T."/>
            <person name="Toyoda A."/>
            <person name="Takaki Y."/>
            <person name="Nishi S."/>
            <person name="Hori S."/>
            <person name="Arai W."/>
            <person name="Tsubouchi T."/>
            <person name="Morono Y."/>
            <person name="Uchiyama I."/>
            <person name="Ito T."/>
            <person name="Fujiyama A."/>
            <person name="Inagaki F."/>
            <person name="Takami H."/>
        </authorList>
    </citation>
    <scope>NUCLEOTIDE SEQUENCE</scope>
    <source>
        <strain evidence="2">Expedition CK06-06</strain>
    </source>
</reference>
<evidence type="ECO:0000313" key="2">
    <source>
        <dbReference type="EMBL" id="GAH38353.1"/>
    </source>
</evidence>
<feature type="non-terminal residue" evidence="2">
    <location>
        <position position="37"/>
    </location>
</feature>
<dbReference type="Gene3D" id="3.40.50.360">
    <property type="match status" value="1"/>
</dbReference>
<evidence type="ECO:0000259" key="1">
    <source>
        <dbReference type="Pfam" id="PF03358"/>
    </source>
</evidence>
<protein>
    <recommendedName>
        <fullName evidence="1">NADPH-dependent FMN reductase-like domain-containing protein</fullName>
    </recommendedName>
</protein>
<dbReference type="Pfam" id="PF03358">
    <property type="entry name" value="FMN_red"/>
    <property type="match status" value="1"/>
</dbReference>
<dbReference type="InterPro" id="IPR029039">
    <property type="entry name" value="Flavoprotein-like_sf"/>
</dbReference>
<dbReference type="AlphaFoldDB" id="X1GZ96"/>
<proteinExistence type="predicted"/>
<dbReference type="EMBL" id="BARU01014927">
    <property type="protein sequence ID" value="GAH38353.1"/>
    <property type="molecule type" value="Genomic_DNA"/>
</dbReference>
<sequence>MKIIAVNGSPRKGGNTDLLLDEVLGIIKRNQIETETI</sequence>
<dbReference type="GO" id="GO:0016491">
    <property type="term" value="F:oxidoreductase activity"/>
    <property type="evidence" value="ECO:0007669"/>
    <property type="project" value="InterPro"/>
</dbReference>